<reference evidence="1" key="1">
    <citation type="submission" date="2019-08" db="EMBL/GenBank/DDBJ databases">
        <authorList>
            <person name="Kucharzyk K."/>
            <person name="Murdoch R.W."/>
            <person name="Higgins S."/>
            <person name="Loffler F."/>
        </authorList>
    </citation>
    <scope>NUCLEOTIDE SEQUENCE</scope>
</reference>
<dbReference type="EMBL" id="VSSQ01014678">
    <property type="protein sequence ID" value="MPM54162.1"/>
    <property type="molecule type" value="Genomic_DNA"/>
</dbReference>
<name>A0A645ALP9_9ZZZZ</name>
<organism evidence="1">
    <name type="scientific">bioreactor metagenome</name>
    <dbReference type="NCBI Taxonomy" id="1076179"/>
    <lineage>
        <taxon>unclassified sequences</taxon>
        <taxon>metagenomes</taxon>
        <taxon>ecological metagenomes</taxon>
    </lineage>
</organism>
<proteinExistence type="predicted"/>
<comment type="caution">
    <text evidence="1">The sequence shown here is derived from an EMBL/GenBank/DDBJ whole genome shotgun (WGS) entry which is preliminary data.</text>
</comment>
<dbReference type="AlphaFoldDB" id="A0A645ALP9"/>
<evidence type="ECO:0000313" key="1">
    <source>
        <dbReference type="EMBL" id="MPM54162.1"/>
    </source>
</evidence>
<protein>
    <submittedName>
        <fullName evidence="1">Uncharacterized protein</fullName>
    </submittedName>
</protein>
<gene>
    <name evidence="1" type="ORF">SDC9_100935</name>
</gene>
<accession>A0A645ALP9</accession>
<sequence length="59" mass="6652">MLGKIIDINNTDAFVELMDGTTMDVSINRLPANSKVGDRVDMSMNKPLNMLNDKMIDFF</sequence>